<feature type="domain" description="DUF58" evidence="2">
    <location>
        <begin position="197"/>
        <end position="402"/>
    </location>
</feature>
<name>A0A5C0SHJ2_CRATE</name>
<keyword evidence="4" id="KW-1185">Reference proteome</keyword>
<dbReference type="EMBL" id="CP042243">
    <property type="protein sequence ID" value="QEK12678.1"/>
    <property type="molecule type" value="Genomic_DNA"/>
</dbReference>
<sequence length="436" mass="51277">MTITRRFLMLTFLGVVFVGISIPVGLYFEMIIFYNVLLYMFTLVDYLITPTKDTFEVERIGDGKLSLLEEEAVIIKIYNKSRFPAFIEVLNEFPGSFQCRKDCLIGSIQPHSSKEFTFYIKPNKRGAFTLEEIYIRRKGRFGLVRKDILIKEKKEYKVYPSLKNLKKYHIWLKKDYFISSGNKIMKKRCNGREFESLRQYVKGDDIRKINWIKTAKENKLMVNQYEPENNQQIYILLDTGRTMSYCVREYSKLDLAINAAIFLSDVVCYNKDQSGLLVFNTKVDAFIKPAKGNLHRNTVLETLYNIKGSKLTSNYDEVLFYLSKNEKRRSLICIFTDIDTLQEVYYMEKGLEYVIKKHHVLMFLVKDEKLEEVVNINVGDKKDAFVKGIAYKMRNERKKIIKALNQKGVICIECDQENIIYQAVNAYMRVKNREII</sequence>
<evidence type="ECO:0000313" key="4">
    <source>
        <dbReference type="Proteomes" id="UP000324646"/>
    </source>
</evidence>
<evidence type="ECO:0000256" key="1">
    <source>
        <dbReference type="SAM" id="Phobius"/>
    </source>
</evidence>
<evidence type="ECO:0000259" key="2">
    <source>
        <dbReference type="Pfam" id="PF01882"/>
    </source>
</evidence>
<dbReference type="Proteomes" id="UP000324646">
    <property type="component" value="Chromosome"/>
</dbReference>
<accession>A0A5C0SHJ2</accession>
<reference evidence="3 4" key="1">
    <citation type="submission" date="2019-07" db="EMBL/GenBank/DDBJ databases">
        <title>Complete genome of Crassaminicella thermophila SY095.</title>
        <authorList>
            <person name="Li X."/>
        </authorList>
    </citation>
    <scope>NUCLEOTIDE SEQUENCE [LARGE SCALE GENOMIC DNA]</scope>
    <source>
        <strain evidence="3 4">SY095</strain>
    </source>
</reference>
<keyword evidence="1" id="KW-0812">Transmembrane</keyword>
<protein>
    <submittedName>
        <fullName evidence="3">DUF58 domain-containing protein</fullName>
    </submittedName>
</protein>
<dbReference type="AlphaFoldDB" id="A0A5C0SHJ2"/>
<dbReference type="Pfam" id="PF01882">
    <property type="entry name" value="DUF58"/>
    <property type="match status" value="1"/>
</dbReference>
<gene>
    <name evidence="3" type="ORF">FQB35_10245</name>
</gene>
<feature type="transmembrane region" description="Helical" evidence="1">
    <location>
        <begin position="7"/>
        <end position="26"/>
    </location>
</feature>
<dbReference type="PANTHER" id="PTHR33608:SF3">
    <property type="entry name" value="SLR2013 PROTEIN"/>
    <property type="match status" value="1"/>
</dbReference>
<keyword evidence="1" id="KW-1133">Transmembrane helix</keyword>
<dbReference type="SUPFAM" id="SSF53300">
    <property type="entry name" value="vWA-like"/>
    <property type="match status" value="1"/>
</dbReference>
<dbReference type="RefSeq" id="WP_148809829.1">
    <property type="nucleotide sequence ID" value="NZ_CP042243.1"/>
</dbReference>
<dbReference type="KEGG" id="crs:FQB35_10245"/>
<keyword evidence="1" id="KW-0472">Membrane</keyword>
<dbReference type="PANTHER" id="PTHR33608">
    <property type="entry name" value="BLL2464 PROTEIN"/>
    <property type="match status" value="1"/>
</dbReference>
<organism evidence="3 4">
    <name type="scientific">Crassaminicella thermophila</name>
    <dbReference type="NCBI Taxonomy" id="2599308"/>
    <lineage>
        <taxon>Bacteria</taxon>
        <taxon>Bacillati</taxon>
        <taxon>Bacillota</taxon>
        <taxon>Clostridia</taxon>
        <taxon>Eubacteriales</taxon>
        <taxon>Clostridiaceae</taxon>
        <taxon>Crassaminicella</taxon>
    </lineage>
</organism>
<dbReference type="OrthoDB" id="9778037at2"/>
<proteinExistence type="predicted"/>
<evidence type="ECO:0000313" key="3">
    <source>
        <dbReference type="EMBL" id="QEK12678.1"/>
    </source>
</evidence>
<dbReference type="InterPro" id="IPR036465">
    <property type="entry name" value="vWFA_dom_sf"/>
</dbReference>
<dbReference type="InterPro" id="IPR002881">
    <property type="entry name" value="DUF58"/>
</dbReference>